<dbReference type="RefSeq" id="WP_138051386.1">
    <property type="nucleotide sequence ID" value="NZ_VAWE01000001.1"/>
</dbReference>
<evidence type="ECO:0000313" key="3">
    <source>
        <dbReference type="Proteomes" id="UP000305921"/>
    </source>
</evidence>
<dbReference type="AlphaFoldDB" id="A0A5R9E0W5"/>
<feature type="transmembrane region" description="Helical" evidence="1">
    <location>
        <begin position="170"/>
        <end position="191"/>
    </location>
</feature>
<sequence>MAAPGTSILHRQNDPDLLLLLKAASVSHSRAKRLALAHIWLSLLLAAVGVAGVFVPALETPGTLLGLMWALAYAAGARLRGITEKRRAALLQEMFDVRLLGLPWNTVLGGGPAVPAQEVGRVARGYRASEERLRDYFYEATALQRPLDVLACQLQTLGWGARVRRRYATAVTYGLLVWSLAGVVTGLAGSMTVSDLLLHWFVPSLGLLLLGVETAAAQWDTAGAREHAQAVVMDAMRAHVSRGCPAENVPELLQLARQVQDVLLQTRLQQVRVPDWFFRRFQSNDREDFVQAMRELDRLGADPTV</sequence>
<evidence type="ECO:0000256" key="1">
    <source>
        <dbReference type="SAM" id="Phobius"/>
    </source>
</evidence>
<feature type="transmembrane region" description="Helical" evidence="1">
    <location>
        <begin position="34"/>
        <end position="55"/>
    </location>
</feature>
<protein>
    <submittedName>
        <fullName evidence="2">Uncharacterized protein</fullName>
    </submittedName>
</protein>
<keyword evidence="3" id="KW-1185">Reference proteome</keyword>
<dbReference type="Proteomes" id="UP000305921">
    <property type="component" value="Unassembled WGS sequence"/>
</dbReference>
<gene>
    <name evidence="2" type="ORF">FEF34_00600</name>
</gene>
<dbReference type="OrthoDB" id="3297333at2"/>
<dbReference type="Pfam" id="PF18159">
    <property type="entry name" value="S_4TM"/>
    <property type="match status" value="1"/>
</dbReference>
<accession>A0A5R9E0W5</accession>
<evidence type="ECO:0000313" key="2">
    <source>
        <dbReference type="EMBL" id="TLQ41974.1"/>
    </source>
</evidence>
<keyword evidence="1" id="KW-0812">Transmembrane</keyword>
<proteinExistence type="predicted"/>
<reference evidence="2 3" key="1">
    <citation type="submission" date="2019-05" db="EMBL/GenBank/DDBJ databases">
        <title>Streptomyces marianii sp. nov., a novel marine actinomycete from southern coast of India.</title>
        <authorList>
            <person name="Iniyan A.M."/>
            <person name="Wink J."/>
            <person name="Ramprasad E."/>
            <person name="Ramana C.V."/>
            <person name="Bunk B."/>
            <person name="Sproer C."/>
            <person name="Joseph F.-J.R.S."/>
            <person name="Vincent S.G.P."/>
        </authorList>
    </citation>
    <scope>NUCLEOTIDE SEQUENCE [LARGE SCALE GENOMIC DNA]</scope>
    <source>
        <strain evidence="2 3">ICN19</strain>
    </source>
</reference>
<comment type="caution">
    <text evidence="2">The sequence shown here is derived from an EMBL/GenBank/DDBJ whole genome shotgun (WGS) entry which is preliminary data.</text>
</comment>
<name>A0A5R9E0W5_9ACTN</name>
<feature type="transmembrane region" description="Helical" evidence="1">
    <location>
        <begin position="197"/>
        <end position="217"/>
    </location>
</feature>
<organism evidence="2 3">
    <name type="scientific">Streptomyces marianii</name>
    <dbReference type="NCBI Taxonomy" id="1817406"/>
    <lineage>
        <taxon>Bacteria</taxon>
        <taxon>Bacillati</taxon>
        <taxon>Actinomycetota</taxon>
        <taxon>Actinomycetes</taxon>
        <taxon>Kitasatosporales</taxon>
        <taxon>Streptomycetaceae</taxon>
        <taxon>Streptomyces</taxon>
    </lineage>
</organism>
<dbReference type="InterPro" id="IPR049920">
    <property type="entry name" value="IK1_05631-like"/>
</dbReference>
<keyword evidence="1" id="KW-1133">Transmembrane helix</keyword>
<dbReference type="EMBL" id="VAWE01000001">
    <property type="protein sequence ID" value="TLQ41974.1"/>
    <property type="molecule type" value="Genomic_DNA"/>
</dbReference>
<feature type="transmembrane region" description="Helical" evidence="1">
    <location>
        <begin position="61"/>
        <end position="79"/>
    </location>
</feature>
<keyword evidence="1" id="KW-0472">Membrane</keyword>